<organism evidence="2 3">
    <name type="scientific">Acetatifactor muris</name>
    <dbReference type="NCBI Taxonomy" id="879566"/>
    <lineage>
        <taxon>Bacteria</taxon>
        <taxon>Bacillati</taxon>
        <taxon>Bacillota</taxon>
        <taxon>Clostridia</taxon>
        <taxon>Lachnospirales</taxon>
        <taxon>Lachnospiraceae</taxon>
        <taxon>Acetatifactor</taxon>
    </lineage>
</organism>
<dbReference type="AlphaFoldDB" id="A0A2K4ZB07"/>
<evidence type="ECO:0000313" key="2">
    <source>
        <dbReference type="EMBL" id="SOY27630.1"/>
    </source>
</evidence>
<dbReference type="Gene3D" id="3.20.20.150">
    <property type="entry name" value="Divalent-metal-dependent TIM barrel enzymes"/>
    <property type="match status" value="1"/>
</dbReference>
<dbReference type="Pfam" id="PF01261">
    <property type="entry name" value="AP_endonuc_2"/>
    <property type="match status" value="1"/>
</dbReference>
<dbReference type="Proteomes" id="UP000236311">
    <property type="component" value="Unassembled WGS sequence"/>
</dbReference>
<dbReference type="PANTHER" id="PTHR12110:SF21">
    <property type="entry name" value="XYLOSE ISOMERASE-LIKE TIM BARREL DOMAIN-CONTAINING PROTEIN"/>
    <property type="match status" value="1"/>
</dbReference>
<dbReference type="InterPro" id="IPR013022">
    <property type="entry name" value="Xyl_isomerase-like_TIM-brl"/>
</dbReference>
<dbReference type="PANTHER" id="PTHR12110">
    <property type="entry name" value="HYDROXYPYRUVATE ISOMERASE"/>
    <property type="match status" value="1"/>
</dbReference>
<proteinExistence type="predicted"/>
<dbReference type="InterPro" id="IPR036237">
    <property type="entry name" value="Xyl_isomerase-like_sf"/>
</dbReference>
<dbReference type="EMBL" id="OFSM01000002">
    <property type="protein sequence ID" value="SOY27630.1"/>
    <property type="molecule type" value="Genomic_DNA"/>
</dbReference>
<name>A0A2K4ZB07_9FIRM</name>
<evidence type="ECO:0000259" key="1">
    <source>
        <dbReference type="Pfam" id="PF01261"/>
    </source>
</evidence>
<sequence>MECTQVAGGNIGLRKGRKLYMKLSTTTGFYRHRPGGIEVPMTDCIRKLHAIGYEDIDLNFCLTKKDTQEKGKCKELEPDNWHDWVLEMKELLAGLNMTASQAHAPFYNVLDKDYPDREHTEKIVRRSIMAAGELGVKAIVIHAGFHLYDNNFRKCLEDNMEYYKPHLELAARYGLSVAVENMFDRTDPSRKCRRDRFAARTEEIIEIVDRLSEQYDNVGICWDFGHANMMGWNQPQALEMMGERLIATHVQDNYADSDHHLLPCHGTIEWEPIMKTLKKIDYKGVFAYETHKAAERVPEPVIDALLTYSLQLGKYLISLYDAAK</sequence>
<dbReference type="InterPro" id="IPR050312">
    <property type="entry name" value="IolE/XylAMocC-like"/>
</dbReference>
<dbReference type="GO" id="GO:0004519">
    <property type="term" value="F:endonuclease activity"/>
    <property type="evidence" value="ECO:0007669"/>
    <property type="project" value="UniProtKB-KW"/>
</dbReference>
<gene>
    <name evidence="2" type="ORF">AMURIS_00334</name>
</gene>
<reference evidence="2 3" key="1">
    <citation type="submission" date="2018-01" db="EMBL/GenBank/DDBJ databases">
        <authorList>
            <person name="Gaut B.S."/>
            <person name="Morton B.R."/>
            <person name="Clegg M.T."/>
            <person name="Duvall M.R."/>
        </authorList>
    </citation>
    <scope>NUCLEOTIDE SEQUENCE [LARGE SCALE GENOMIC DNA]</scope>
    <source>
        <strain evidence="2">GP69</strain>
    </source>
</reference>
<feature type="domain" description="Xylose isomerase-like TIM barrel" evidence="1">
    <location>
        <begin position="84"/>
        <end position="294"/>
    </location>
</feature>
<keyword evidence="3" id="KW-1185">Reference proteome</keyword>
<keyword evidence="2" id="KW-0378">Hydrolase</keyword>
<keyword evidence="2" id="KW-0255">Endonuclease</keyword>
<keyword evidence="2" id="KW-0540">Nuclease</keyword>
<protein>
    <submittedName>
        <fullName evidence="2">Endonuclease IV</fullName>
    </submittedName>
</protein>
<accession>A0A2K4ZB07</accession>
<evidence type="ECO:0000313" key="3">
    <source>
        <dbReference type="Proteomes" id="UP000236311"/>
    </source>
</evidence>
<dbReference type="SUPFAM" id="SSF51658">
    <property type="entry name" value="Xylose isomerase-like"/>
    <property type="match status" value="1"/>
</dbReference>